<feature type="binding site" evidence="1">
    <location>
        <position position="330"/>
    </location>
    <ligand>
        <name>substrate</name>
    </ligand>
</feature>
<name>A0A229RS14_AMYAL</name>
<dbReference type="InterPro" id="IPR036921">
    <property type="entry name" value="PurM-like_N_sf"/>
</dbReference>
<evidence type="ECO:0000313" key="5">
    <source>
        <dbReference type="Proteomes" id="UP000215563"/>
    </source>
</evidence>
<dbReference type="InterPro" id="IPR010918">
    <property type="entry name" value="PurM-like_C_dom"/>
</dbReference>
<dbReference type="Proteomes" id="UP000215563">
    <property type="component" value="Unassembled WGS sequence"/>
</dbReference>
<dbReference type="InterPro" id="IPR016188">
    <property type="entry name" value="PurM-like_N"/>
</dbReference>
<keyword evidence="1" id="KW-0067">ATP-binding</keyword>
<organism evidence="4 5">
    <name type="scientific">Amycolatopsis alba DSM 44262</name>
    <dbReference type="NCBI Taxonomy" id="1125972"/>
    <lineage>
        <taxon>Bacteria</taxon>
        <taxon>Bacillati</taxon>
        <taxon>Actinomycetota</taxon>
        <taxon>Actinomycetes</taxon>
        <taxon>Pseudonocardiales</taxon>
        <taxon>Pseudonocardiaceae</taxon>
        <taxon>Amycolatopsis</taxon>
    </lineage>
</organism>
<feature type="domain" description="PurM-like C-terminal" evidence="3">
    <location>
        <begin position="168"/>
        <end position="319"/>
    </location>
</feature>
<evidence type="ECO:0000259" key="3">
    <source>
        <dbReference type="Pfam" id="PF02769"/>
    </source>
</evidence>
<dbReference type="Pfam" id="PF00586">
    <property type="entry name" value="AIRS"/>
    <property type="match status" value="1"/>
</dbReference>
<dbReference type="GO" id="GO:0000287">
    <property type="term" value="F:magnesium ion binding"/>
    <property type="evidence" value="ECO:0007669"/>
    <property type="project" value="UniProtKB-UniRule"/>
</dbReference>
<feature type="binding site" evidence="1">
    <location>
        <position position="60"/>
    </location>
    <ligand>
        <name>Mg(2+)</name>
        <dbReference type="ChEBI" id="CHEBI:18420"/>
        <label>4</label>
    </ligand>
</feature>
<comment type="similarity">
    <text evidence="1">Belongs to the thiamine-monophosphate kinase family.</text>
</comment>
<dbReference type="Gene3D" id="3.30.1330.10">
    <property type="entry name" value="PurM-like, N-terminal domain"/>
    <property type="match status" value="1"/>
</dbReference>
<dbReference type="GO" id="GO:0009228">
    <property type="term" value="P:thiamine biosynthetic process"/>
    <property type="evidence" value="ECO:0007669"/>
    <property type="project" value="UniProtKB-KW"/>
</dbReference>
<comment type="caution">
    <text evidence="1">Lacks conserved residue(s) required for the propagation of feature annotation.</text>
</comment>
<feature type="binding site" evidence="1">
    <location>
        <begin position="138"/>
        <end position="139"/>
    </location>
    <ligand>
        <name>ATP</name>
        <dbReference type="ChEBI" id="CHEBI:30616"/>
    </ligand>
</feature>
<dbReference type="PANTHER" id="PTHR30270:SF0">
    <property type="entry name" value="THIAMINE-MONOPHOSPHATE KINASE"/>
    <property type="match status" value="1"/>
</dbReference>
<dbReference type="SUPFAM" id="SSF55326">
    <property type="entry name" value="PurM N-terminal domain-like"/>
    <property type="match status" value="1"/>
</dbReference>
<feature type="binding site" evidence="1">
    <location>
        <position position="234"/>
    </location>
    <ligand>
        <name>Mg(2+)</name>
        <dbReference type="ChEBI" id="CHEBI:18420"/>
        <label>5</label>
    </ligand>
</feature>
<feature type="binding site" evidence="1">
    <location>
        <position position="42"/>
    </location>
    <ligand>
        <name>Mg(2+)</name>
        <dbReference type="ChEBI" id="CHEBI:18420"/>
        <label>4</label>
    </ligand>
</feature>
<keyword evidence="1" id="KW-0784">Thiamine biosynthesis</keyword>
<comment type="caution">
    <text evidence="4">The sequence shown here is derived from an EMBL/GenBank/DDBJ whole genome shotgun (WGS) entry which is preliminary data.</text>
</comment>
<dbReference type="EMBL" id="NMQU01000051">
    <property type="protein sequence ID" value="OXM49463.1"/>
    <property type="molecule type" value="Genomic_DNA"/>
</dbReference>
<dbReference type="Gene3D" id="3.90.650.10">
    <property type="entry name" value="PurM-like C-terminal domain"/>
    <property type="match status" value="1"/>
</dbReference>
<dbReference type="CDD" id="cd02194">
    <property type="entry name" value="ThiL"/>
    <property type="match status" value="1"/>
</dbReference>
<evidence type="ECO:0000313" key="4">
    <source>
        <dbReference type="EMBL" id="OXM49463.1"/>
    </source>
</evidence>
<keyword evidence="1" id="KW-0460">Magnesium</keyword>
<evidence type="ECO:0000259" key="2">
    <source>
        <dbReference type="Pfam" id="PF00586"/>
    </source>
</evidence>
<feature type="domain" description="PurM-like N-terminal" evidence="2">
    <location>
        <begin position="40"/>
        <end position="155"/>
    </location>
</feature>
<feature type="binding site" evidence="1">
    <location>
        <position position="62"/>
    </location>
    <ligand>
        <name>Mg(2+)</name>
        <dbReference type="ChEBI" id="CHEBI:18420"/>
        <label>2</label>
    </ligand>
</feature>
<dbReference type="GO" id="GO:0005524">
    <property type="term" value="F:ATP binding"/>
    <property type="evidence" value="ECO:0007669"/>
    <property type="project" value="UniProtKB-UniRule"/>
</dbReference>
<feature type="binding site" evidence="1">
    <location>
        <position position="91"/>
    </location>
    <ligand>
        <name>Mg(2+)</name>
        <dbReference type="ChEBI" id="CHEBI:18420"/>
        <label>3</label>
    </ligand>
</feature>
<dbReference type="RefSeq" id="WP_026467850.1">
    <property type="nucleotide sequence ID" value="NZ_KB913032.1"/>
</dbReference>
<feature type="binding site" evidence="1">
    <location>
        <position position="61"/>
    </location>
    <ligand>
        <name>Mg(2+)</name>
        <dbReference type="ChEBI" id="CHEBI:18420"/>
        <label>1</label>
    </ligand>
</feature>
<comment type="catalytic activity">
    <reaction evidence="1">
        <text>thiamine phosphate + ATP = thiamine diphosphate + ADP</text>
        <dbReference type="Rhea" id="RHEA:15913"/>
        <dbReference type="ChEBI" id="CHEBI:30616"/>
        <dbReference type="ChEBI" id="CHEBI:37575"/>
        <dbReference type="ChEBI" id="CHEBI:58937"/>
        <dbReference type="ChEBI" id="CHEBI:456216"/>
        <dbReference type="EC" id="2.7.4.16"/>
    </reaction>
</comment>
<feature type="binding site" evidence="1">
    <location>
        <position position="91"/>
    </location>
    <ligand>
        <name>Mg(2+)</name>
        <dbReference type="ChEBI" id="CHEBI:18420"/>
        <label>2</label>
    </ligand>
</feature>
<feature type="binding site" evidence="1">
    <location>
        <position position="62"/>
    </location>
    <ligand>
        <name>Mg(2+)</name>
        <dbReference type="ChEBI" id="CHEBI:18420"/>
        <label>1</label>
    </ligand>
</feature>
<proteinExistence type="inferred from homology"/>
<dbReference type="Pfam" id="PF02769">
    <property type="entry name" value="AIRS_C"/>
    <property type="match status" value="1"/>
</dbReference>
<comment type="miscellaneous">
    <text evidence="1">Reaction mechanism of ThiL seems to utilize a direct, inline transfer of the gamma-phosphate of ATP to TMP rather than a phosphorylated enzyme intermediate.</text>
</comment>
<dbReference type="HAMAP" id="MF_02128">
    <property type="entry name" value="TMP_kinase"/>
    <property type="match status" value="1"/>
</dbReference>
<feature type="binding site" evidence="1">
    <location>
        <position position="233"/>
    </location>
    <ligand>
        <name>ATP</name>
        <dbReference type="ChEBI" id="CHEBI:30616"/>
    </ligand>
</feature>
<protein>
    <recommendedName>
        <fullName evidence="1">Thiamine-monophosphate kinase</fullName>
        <shortName evidence="1">TMP kinase</shortName>
        <shortName evidence="1">Thiamine-phosphate kinase</shortName>
        <ecNumber evidence="1">2.7.4.16</ecNumber>
    </recommendedName>
</protein>
<sequence>MPGVSDFPPVSDDVLLGDLGEHAIVEHILRPRYGGVPAFGDDCALLDGSDGLRGSDLVATTDSCPTPLVTILGETDPYHTGWLLVTINVSDLAAAGATPLGLVVNYTLPKTTTAGEFRRLLDGVDDCAETHGTRIVGGDLRDGPVRQLTATAIGRCVPGGRLGRTGSEVGDRLLLVGSPGYLWAYALLAEEQARLPEPLVDEIRERACRPMAQLTAGRLLATAGLARAAMDVSDGLFPTVRTLCRANGLGAVITTDIQLDDGPADVCAQAGLGRFDLAQAWGDWTLVVAVRSDDVELARKTLAAEGVAAQEIGTFVPREAGIALDDGTPWEGIAQERFSPSSWHGGDLSRLIADVLGRQAPSGS</sequence>
<dbReference type="AlphaFoldDB" id="A0A229RS14"/>
<dbReference type="UniPathway" id="UPA00060">
    <property type="reaction ID" value="UER00142"/>
</dbReference>
<dbReference type="EC" id="2.7.4.16" evidence="1"/>
<keyword evidence="1" id="KW-0479">Metal-binding</keyword>
<evidence type="ECO:0000256" key="1">
    <source>
        <dbReference type="HAMAP-Rule" id="MF_02128"/>
    </source>
</evidence>
<feature type="binding site" evidence="1">
    <location>
        <position position="231"/>
    </location>
    <ligand>
        <name>Mg(2+)</name>
        <dbReference type="ChEBI" id="CHEBI:18420"/>
        <label>3</label>
    </ligand>
</feature>
<dbReference type="SUPFAM" id="SSF56042">
    <property type="entry name" value="PurM C-terminal domain-like"/>
    <property type="match status" value="1"/>
</dbReference>
<reference evidence="4 5" key="1">
    <citation type="submission" date="2017-07" db="EMBL/GenBank/DDBJ databases">
        <title>Amycolatopsis alba DSM 44262 Genome sequencing and assembly.</title>
        <authorList>
            <person name="Kaur N."/>
            <person name="Mayilraj S."/>
        </authorList>
    </citation>
    <scope>NUCLEOTIDE SEQUENCE [LARGE SCALE GENOMIC DNA]</scope>
    <source>
        <strain evidence="4 5">DSM 44262</strain>
    </source>
</reference>
<dbReference type="GO" id="GO:0009030">
    <property type="term" value="F:thiamine-phosphate kinase activity"/>
    <property type="evidence" value="ECO:0007669"/>
    <property type="project" value="UniProtKB-UniRule"/>
</dbReference>
<comment type="function">
    <text evidence="1">Catalyzes the ATP-dependent phosphorylation of thiamine-monophosphate (TMP) to form thiamine-pyrophosphate (TPP), the active form of vitamin B1.</text>
</comment>
<comment type="pathway">
    <text evidence="1">Cofactor biosynthesis; thiamine diphosphate biosynthesis; thiamine diphosphate from thiamine phosphate: step 1/1.</text>
</comment>
<feature type="binding site" evidence="1">
    <location>
        <position position="42"/>
    </location>
    <ligand>
        <name>Mg(2+)</name>
        <dbReference type="ChEBI" id="CHEBI:18420"/>
        <label>3</label>
    </ligand>
</feature>
<keyword evidence="1" id="KW-0547">Nucleotide-binding</keyword>
<keyword evidence="1 4" id="KW-0418">Kinase</keyword>
<dbReference type="GO" id="GO:0009229">
    <property type="term" value="P:thiamine diphosphate biosynthetic process"/>
    <property type="evidence" value="ECO:0007669"/>
    <property type="project" value="UniProtKB-UniRule"/>
</dbReference>
<dbReference type="PANTHER" id="PTHR30270">
    <property type="entry name" value="THIAMINE-MONOPHOSPHATE KINASE"/>
    <property type="match status" value="1"/>
</dbReference>
<dbReference type="InterPro" id="IPR006283">
    <property type="entry name" value="ThiL-like"/>
</dbReference>
<feature type="binding site" evidence="1">
    <location>
        <position position="91"/>
    </location>
    <ligand>
        <name>Mg(2+)</name>
        <dbReference type="ChEBI" id="CHEBI:18420"/>
        <label>4</label>
    </ligand>
</feature>
<dbReference type="InterPro" id="IPR036676">
    <property type="entry name" value="PurM-like_C_sf"/>
</dbReference>
<dbReference type="OrthoDB" id="9767928at2"/>
<keyword evidence="5" id="KW-1185">Reference proteome</keyword>
<feature type="binding site" evidence="1">
    <location>
        <position position="139"/>
    </location>
    <ligand>
        <name>Mg(2+)</name>
        <dbReference type="ChEBI" id="CHEBI:18420"/>
        <label>1</label>
    </ligand>
</feature>
<dbReference type="PIRSF" id="PIRSF005303">
    <property type="entry name" value="Thiam_monoph_kin"/>
    <property type="match status" value="1"/>
</dbReference>
<keyword evidence="1" id="KW-0808">Transferase</keyword>
<accession>A0A229RS14</accession>
<feature type="binding site" evidence="1">
    <location>
        <position position="164"/>
    </location>
    <ligand>
        <name>ATP</name>
        <dbReference type="ChEBI" id="CHEBI:30616"/>
    </ligand>
</feature>
<gene>
    <name evidence="1" type="primary">thiL</name>
    <name evidence="4" type="ORF">CFP75_18920</name>
</gene>